<dbReference type="STRING" id="4113.M0ZND1"/>
<dbReference type="Gramene" id="PGSC0003DMT400004392">
    <property type="protein sequence ID" value="PGSC0003DMT400004392"/>
    <property type="gene ID" value="PGSC0003DMG400001749"/>
</dbReference>
<dbReference type="FunFam" id="1.10.10.60:FF:000009">
    <property type="entry name" value="transcription factor MYB1R1"/>
    <property type="match status" value="1"/>
</dbReference>
<feature type="domain" description="HTH myb-type" evidence="8">
    <location>
        <begin position="89"/>
        <end position="144"/>
    </location>
</feature>
<dbReference type="eggNOG" id="KOG0724">
    <property type="taxonomic scope" value="Eukaryota"/>
</dbReference>
<dbReference type="PROSITE" id="PS51294">
    <property type="entry name" value="HTH_MYB"/>
    <property type="match status" value="1"/>
</dbReference>
<keyword evidence="5" id="KW-0539">Nucleus</keyword>
<evidence type="ECO:0000256" key="2">
    <source>
        <dbReference type="ARBA" id="ARBA00023015"/>
    </source>
</evidence>
<dbReference type="GO" id="GO:0010597">
    <property type="term" value="P:green leaf volatile biosynthetic process"/>
    <property type="evidence" value="ECO:0007669"/>
    <property type="project" value="UniProtKB-ARBA"/>
</dbReference>
<keyword evidence="4" id="KW-0804">Transcription</keyword>
<dbReference type="SMART" id="SM00717">
    <property type="entry name" value="SANT"/>
    <property type="match status" value="2"/>
</dbReference>
<keyword evidence="10" id="KW-1185">Reference proteome</keyword>
<comment type="subcellular location">
    <subcellularLocation>
        <location evidence="1">Nucleus</location>
    </subcellularLocation>
</comment>
<dbReference type="InParanoid" id="M0ZND1"/>
<dbReference type="InterPro" id="IPR009057">
    <property type="entry name" value="Homeodomain-like_sf"/>
</dbReference>
<dbReference type="OrthoDB" id="118550at2759"/>
<dbReference type="ExpressionAtlas" id="M0ZND1">
    <property type="expression patterns" value="baseline"/>
</dbReference>
<protein>
    <submittedName>
        <fullName evidence="9">I-box binding factor</fullName>
    </submittedName>
</protein>
<dbReference type="OMA" id="ITRTGMQ"/>
<dbReference type="AlphaFoldDB" id="M0ZND1"/>
<organism evidence="9 10">
    <name type="scientific">Solanum tuberosum</name>
    <name type="common">Potato</name>
    <dbReference type="NCBI Taxonomy" id="4113"/>
    <lineage>
        <taxon>Eukaryota</taxon>
        <taxon>Viridiplantae</taxon>
        <taxon>Streptophyta</taxon>
        <taxon>Embryophyta</taxon>
        <taxon>Tracheophyta</taxon>
        <taxon>Spermatophyta</taxon>
        <taxon>Magnoliopsida</taxon>
        <taxon>eudicotyledons</taxon>
        <taxon>Gunneridae</taxon>
        <taxon>Pentapetalae</taxon>
        <taxon>asterids</taxon>
        <taxon>lamiids</taxon>
        <taxon>Solanales</taxon>
        <taxon>Solanaceae</taxon>
        <taxon>Solanoideae</taxon>
        <taxon>Solaneae</taxon>
        <taxon>Solanum</taxon>
    </lineage>
</organism>
<evidence type="ECO:0000256" key="3">
    <source>
        <dbReference type="ARBA" id="ARBA00023125"/>
    </source>
</evidence>
<dbReference type="GO" id="GO:0009751">
    <property type="term" value="P:response to salicylic acid"/>
    <property type="evidence" value="ECO:0000318"/>
    <property type="project" value="GO_Central"/>
</dbReference>
<dbReference type="InterPro" id="IPR001005">
    <property type="entry name" value="SANT/Myb"/>
</dbReference>
<dbReference type="InterPro" id="IPR017930">
    <property type="entry name" value="Myb_dom"/>
</dbReference>
<dbReference type="Gene3D" id="1.10.10.60">
    <property type="entry name" value="Homeodomain-like"/>
    <property type="match status" value="2"/>
</dbReference>
<evidence type="ECO:0000259" key="6">
    <source>
        <dbReference type="PROSITE" id="PS50090"/>
    </source>
</evidence>
<name>M0ZND1_SOLTU</name>
<evidence type="ECO:0000259" key="7">
    <source>
        <dbReference type="PROSITE" id="PS51293"/>
    </source>
</evidence>
<dbReference type="EnsemblPlants" id="PGSC0003DMT400004392">
    <property type="protein sequence ID" value="PGSC0003DMT400004392"/>
    <property type="gene ID" value="PGSC0003DMG400001749"/>
</dbReference>
<dbReference type="InterPro" id="IPR017884">
    <property type="entry name" value="SANT_dom"/>
</dbReference>
<dbReference type="PROSITE" id="PS51293">
    <property type="entry name" value="SANT"/>
    <property type="match status" value="1"/>
</dbReference>
<reference evidence="10" key="1">
    <citation type="journal article" date="2011" name="Nature">
        <title>Genome sequence and analysis of the tuber crop potato.</title>
        <authorList>
            <consortium name="The Potato Genome Sequencing Consortium"/>
        </authorList>
    </citation>
    <scope>NUCLEOTIDE SEQUENCE [LARGE SCALE GENOMIC DNA]</scope>
    <source>
        <strain evidence="10">cv. DM1-3 516 R44</strain>
    </source>
</reference>
<accession>M0ZND1</accession>
<dbReference type="CDD" id="cd00167">
    <property type="entry name" value="SANT"/>
    <property type="match status" value="2"/>
</dbReference>
<keyword evidence="2" id="KW-0805">Transcription regulation</keyword>
<dbReference type="GO" id="GO:0000976">
    <property type="term" value="F:transcription cis-regulatory region binding"/>
    <property type="evidence" value="ECO:0007669"/>
    <property type="project" value="UniProtKB-ARBA"/>
</dbReference>
<dbReference type="GO" id="GO:0005634">
    <property type="term" value="C:nucleus"/>
    <property type="evidence" value="ECO:0007669"/>
    <property type="project" value="UniProtKB-SubCell"/>
</dbReference>
<dbReference type="Proteomes" id="UP000011115">
    <property type="component" value="Unassembled WGS sequence"/>
</dbReference>
<dbReference type="SUPFAM" id="SSF46689">
    <property type="entry name" value="Homeodomain-like"/>
    <property type="match status" value="2"/>
</dbReference>
<sequence>MSTDRTCNSSFWTREEDKIFENTLAIYFNKNNLLRMMEEALPQKSLQDIKDHYNILLEDINAIDSGCVPLHNYPEMQSNANQNLKADVERRRGTPWTEQEHRSFLRGLAIYGRGDWRSISRHCVITRTGMQVASHAQKFYKRLEAANKGNRRASILDITSVDAEAAGTSQVPNTEDMIGPACGGSQVVPNTSNESMLPQESTNAEQQMITVAEGESSGHNAAFINGINSLIPDVNVEFFSGIDDLMMEQEDVTAARSGTYSHPITRIGSDLEALLAEPMDVDNDISSIFDVGKAPTSSYAAVEAAPPYLHPFAPSSNTPVDDEGIFDTDDLFTDQMF</sequence>
<dbReference type="InterPro" id="IPR006447">
    <property type="entry name" value="Myb_dom_plants"/>
</dbReference>
<dbReference type="InterPro" id="IPR052245">
    <property type="entry name" value="Plant_Stress_Dev_TF"/>
</dbReference>
<feature type="domain" description="Myb-like" evidence="6">
    <location>
        <begin position="88"/>
        <end position="140"/>
    </location>
</feature>
<dbReference type="PANTHER" id="PTHR44191">
    <property type="entry name" value="TRANSCRIPTION FACTOR KUA1"/>
    <property type="match status" value="1"/>
</dbReference>
<evidence type="ECO:0000256" key="5">
    <source>
        <dbReference type="ARBA" id="ARBA00023242"/>
    </source>
</evidence>
<evidence type="ECO:0000256" key="4">
    <source>
        <dbReference type="ARBA" id="ARBA00023163"/>
    </source>
</evidence>
<dbReference type="Pfam" id="PF00249">
    <property type="entry name" value="Myb_DNA-binding"/>
    <property type="match status" value="1"/>
</dbReference>
<feature type="domain" description="SANT" evidence="7">
    <location>
        <begin position="91"/>
        <end position="144"/>
    </location>
</feature>
<dbReference type="PANTHER" id="PTHR44191:SF35">
    <property type="entry name" value="I-BOX BINDING FACTOR"/>
    <property type="match status" value="1"/>
</dbReference>
<evidence type="ECO:0000313" key="9">
    <source>
        <dbReference type="EnsemblPlants" id="PGSC0003DMT400004392"/>
    </source>
</evidence>
<proteinExistence type="predicted"/>
<evidence type="ECO:0000313" key="10">
    <source>
        <dbReference type="Proteomes" id="UP000011115"/>
    </source>
</evidence>
<evidence type="ECO:0000259" key="8">
    <source>
        <dbReference type="PROSITE" id="PS51294"/>
    </source>
</evidence>
<gene>
    <name evidence="9" type="primary">LOC102591627</name>
</gene>
<keyword evidence="3" id="KW-0238">DNA-binding</keyword>
<dbReference type="PROSITE" id="PS50090">
    <property type="entry name" value="MYB_LIKE"/>
    <property type="match status" value="1"/>
</dbReference>
<evidence type="ECO:0000256" key="1">
    <source>
        <dbReference type="ARBA" id="ARBA00004123"/>
    </source>
</evidence>
<reference evidence="9" key="2">
    <citation type="submission" date="2015-06" db="UniProtKB">
        <authorList>
            <consortium name="EnsemblPlants"/>
        </authorList>
    </citation>
    <scope>IDENTIFICATION</scope>
    <source>
        <strain evidence="9">DM1-3 516 R44</strain>
    </source>
</reference>
<dbReference type="NCBIfam" id="TIGR01557">
    <property type="entry name" value="myb_SHAQKYF"/>
    <property type="match status" value="1"/>
</dbReference>
<dbReference type="PaxDb" id="4113-PGSC0003DMT400004392"/>
<dbReference type="GO" id="GO:0009739">
    <property type="term" value="P:response to gibberellin"/>
    <property type="evidence" value="ECO:0000318"/>
    <property type="project" value="GO_Central"/>
</dbReference>
<dbReference type="GO" id="GO:0006355">
    <property type="term" value="P:regulation of DNA-templated transcription"/>
    <property type="evidence" value="ECO:0007669"/>
    <property type="project" value="UniProtKB-ARBA"/>
</dbReference>